<dbReference type="Proteomes" id="UP000613740">
    <property type="component" value="Unassembled WGS sequence"/>
</dbReference>
<keyword evidence="6" id="KW-1185">Reference proteome</keyword>
<dbReference type="AlphaFoldDB" id="A0A835WR01"/>
<evidence type="ECO:0000256" key="3">
    <source>
        <dbReference type="SAM" id="MobiDB-lite"/>
    </source>
</evidence>
<gene>
    <name evidence="5" type="ORF">HYH02_003610</name>
</gene>
<comment type="subcellular location">
    <subcellularLocation>
        <location evidence="1">Membrane</location>
    </subcellularLocation>
</comment>
<evidence type="ECO:0000256" key="1">
    <source>
        <dbReference type="ARBA" id="ARBA00004370"/>
    </source>
</evidence>
<dbReference type="PANTHER" id="PTHR47666:SF1">
    <property type="entry name" value="PROTEIN VASCULAR ASSOCIATED DEATH 1, CHLOROPLASTIC"/>
    <property type="match status" value="1"/>
</dbReference>
<protein>
    <recommendedName>
        <fullName evidence="4">VASt domain-containing protein</fullName>
    </recommendedName>
</protein>
<dbReference type="GO" id="GO:0016020">
    <property type="term" value="C:membrane"/>
    <property type="evidence" value="ECO:0007669"/>
    <property type="project" value="UniProtKB-SubCell"/>
</dbReference>
<dbReference type="Pfam" id="PF16016">
    <property type="entry name" value="VASt"/>
    <property type="match status" value="1"/>
</dbReference>
<reference evidence="5" key="1">
    <citation type="journal article" date="2020" name="bioRxiv">
        <title>Comparative genomics of Chlamydomonas.</title>
        <authorList>
            <person name="Craig R.J."/>
            <person name="Hasan A.R."/>
            <person name="Ness R.W."/>
            <person name="Keightley P.D."/>
        </authorList>
    </citation>
    <scope>NUCLEOTIDE SEQUENCE</scope>
    <source>
        <strain evidence="5">CCAP 11/173</strain>
    </source>
</reference>
<dbReference type="EMBL" id="JAEHOD010000007">
    <property type="protein sequence ID" value="KAG2451834.1"/>
    <property type="molecule type" value="Genomic_DNA"/>
</dbReference>
<sequence>MASETQEPVAAEGQSVKVLGLKVNKKKAVEIVKGAALAYVGFKLGVATLKFIGRRLGGGKRGPQQGAPGQQARGGAASSAAAAVNTEPGDDTWNVVDSPAPPIPDGYKPVATAVLPCTPQELYNVLISGAAGGTELYLKQHRDIGRQWELAATGWRRAAAAAGVEGAPAPAAEPAPDHSLLGTKSPFEWVYGVPGSGGYTRVLTFWTPKKPPQTMDTRCVQRQQFCVYRGGVLVFATAMNMLDIPYKECFTVNTAWRIAPGEAPGTCTLSINLKVHFLRRPIVAGIINMTTFRESAAFFNDFAANIAKHLAALRDAAGALLPAPLPLPVPGGAGPLRGVSRASLPAPGSRSGPLVSPFAAMSGALPPTSAGPEAGGGRSLRHTMPAWKQLRALVVFAVLAITILHQLHLGQELAAIRGGGEAAPVPSGRGGGLMSQAGGLVAGALSPVAGAAGSVHMVLQALVDRMAGGRIAMPGGGGGGGGAAQGGAGV</sequence>
<feature type="region of interest" description="Disordered" evidence="3">
    <location>
        <begin position="59"/>
        <end position="100"/>
    </location>
</feature>
<evidence type="ECO:0000313" key="6">
    <source>
        <dbReference type="Proteomes" id="UP000613740"/>
    </source>
</evidence>
<dbReference type="OrthoDB" id="537695at2759"/>
<keyword evidence="2" id="KW-0472">Membrane</keyword>
<proteinExistence type="predicted"/>
<evidence type="ECO:0000259" key="4">
    <source>
        <dbReference type="PROSITE" id="PS51778"/>
    </source>
</evidence>
<evidence type="ECO:0000256" key="2">
    <source>
        <dbReference type="ARBA" id="ARBA00023136"/>
    </source>
</evidence>
<comment type="caution">
    <text evidence="5">The sequence shown here is derived from an EMBL/GenBank/DDBJ whole genome shotgun (WGS) entry which is preliminary data.</text>
</comment>
<name>A0A835WR01_9CHLO</name>
<feature type="compositionally biased region" description="Low complexity" evidence="3">
    <location>
        <begin position="62"/>
        <end position="83"/>
    </location>
</feature>
<dbReference type="PANTHER" id="PTHR47666">
    <property type="entry name" value="PROTEIN VASCULAR ASSOCIATED DEATH 1, CHLOROPLASTIC"/>
    <property type="match status" value="1"/>
</dbReference>
<evidence type="ECO:0000313" key="5">
    <source>
        <dbReference type="EMBL" id="KAG2451834.1"/>
    </source>
</evidence>
<organism evidence="5 6">
    <name type="scientific">Chlamydomonas schloesseri</name>
    <dbReference type="NCBI Taxonomy" id="2026947"/>
    <lineage>
        <taxon>Eukaryota</taxon>
        <taxon>Viridiplantae</taxon>
        <taxon>Chlorophyta</taxon>
        <taxon>core chlorophytes</taxon>
        <taxon>Chlorophyceae</taxon>
        <taxon>CS clade</taxon>
        <taxon>Chlamydomonadales</taxon>
        <taxon>Chlamydomonadaceae</taxon>
        <taxon>Chlamydomonas</taxon>
    </lineage>
</organism>
<dbReference type="InterPro" id="IPR031968">
    <property type="entry name" value="VASt"/>
</dbReference>
<accession>A0A835WR01</accession>
<dbReference type="PROSITE" id="PS51778">
    <property type="entry name" value="VAST"/>
    <property type="match status" value="1"/>
</dbReference>
<feature type="domain" description="VASt" evidence="4">
    <location>
        <begin position="106"/>
        <end position="314"/>
    </location>
</feature>